<sequence length="20" mass="2194">MSPKAKSHKHIATCFSASDF</sequence>
<reference evidence="1" key="2">
    <citation type="journal article" date="2015" name="Data Brief">
        <title>Shoot transcriptome of the giant reed, Arundo donax.</title>
        <authorList>
            <person name="Barrero R.A."/>
            <person name="Guerrero F.D."/>
            <person name="Moolhuijzen P."/>
            <person name="Goolsby J.A."/>
            <person name="Tidwell J."/>
            <person name="Bellgard S.E."/>
            <person name="Bellgard M.I."/>
        </authorList>
    </citation>
    <scope>NUCLEOTIDE SEQUENCE</scope>
    <source>
        <tissue evidence="1">Shoot tissue taken approximately 20 cm above the soil surface</tissue>
    </source>
</reference>
<proteinExistence type="predicted"/>
<evidence type="ECO:0000313" key="1">
    <source>
        <dbReference type="EMBL" id="JAE07947.1"/>
    </source>
</evidence>
<name>A0A0A9F6G6_ARUDO</name>
<organism evidence="1">
    <name type="scientific">Arundo donax</name>
    <name type="common">Giant reed</name>
    <name type="synonym">Donax arundinaceus</name>
    <dbReference type="NCBI Taxonomy" id="35708"/>
    <lineage>
        <taxon>Eukaryota</taxon>
        <taxon>Viridiplantae</taxon>
        <taxon>Streptophyta</taxon>
        <taxon>Embryophyta</taxon>
        <taxon>Tracheophyta</taxon>
        <taxon>Spermatophyta</taxon>
        <taxon>Magnoliopsida</taxon>
        <taxon>Liliopsida</taxon>
        <taxon>Poales</taxon>
        <taxon>Poaceae</taxon>
        <taxon>PACMAD clade</taxon>
        <taxon>Arundinoideae</taxon>
        <taxon>Arundineae</taxon>
        <taxon>Arundo</taxon>
    </lineage>
</organism>
<reference evidence="1" key="1">
    <citation type="submission" date="2014-09" db="EMBL/GenBank/DDBJ databases">
        <authorList>
            <person name="Magalhaes I.L.F."/>
            <person name="Oliveira U."/>
            <person name="Santos F.R."/>
            <person name="Vidigal T.H.D.A."/>
            <person name="Brescovit A.D."/>
            <person name="Santos A.J."/>
        </authorList>
    </citation>
    <scope>NUCLEOTIDE SEQUENCE</scope>
    <source>
        <tissue evidence="1">Shoot tissue taken approximately 20 cm above the soil surface</tissue>
    </source>
</reference>
<dbReference type="EMBL" id="GBRH01189949">
    <property type="protein sequence ID" value="JAE07947.1"/>
    <property type="molecule type" value="Transcribed_RNA"/>
</dbReference>
<accession>A0A0A9F6G6</accession>
<protein>
    <submittedName>
        <fullName evidence="1">Uncharacterized protein</fullName>
    </submittedName>
</protein>
<dbReference type="AlphaFoldDB" id="A0A0A9F6G6"/>